<dbReference type="Proteomes" id="UP000236621">
    <property type="component" value="Unassembled WGS sequence"/>
</dbReference>
<evidence type="ECO:0000313" key="3">
    <source>
        <dbReference type="EMBL" id="PNY27072.1"/>
    </source>
</evidence>
<keyword evidence="4" id="KW-1185">Reference proteome</keyword>
<accession>A0A2K3QHP4</accession>
<dbReference type="EMBL" id="NRSZ01000465">
    <property type="protein sequence ID" value="PNY27072.1"/>
    <property type="molecule type" value="Genomic_DNA"/>
</dbReference>
<evidence type="ECO:0000256" key="2">
    <source>
        <dbReference type="SAM" id="SignalP"/>
    </source>
</evidence>
<name>A0A2K3QHP4_9HYPO</name>
<proteinExistence type="predicted"/>
<evidence type="ECO:0000313" key="4">
    <source>
        <dbReference type="Proteomes" id="UP000236621"/>
    </source>
</evidence>
<feature type="region of interest" description="Disordered" evidence="1">
    <location>
        <begin position="90"/>
        <end position="119"/>
    </location>
</feature>
<dbReference type="AlphaFoldDB" id="A0A2K3QHP4"/>
<sequence length="119" mass="12919">MKIAYLAFLVSVASATPTDPNPINAVEGPASDMNQSAILKQMRELEGVVGGVLGSVGLEDKRQMDKRDVDCDKAVDSIPKWIVKIIKCGFGHKNSHPNADSEANRNRDPMVRPSHGHNL</sequence>
<feature type="signal peptide" evidence="2">
    <location>
        <begin position="1"/>
        <end position="15"/>
    </location>
</feature>
<reference evidence="3 4" key="1">
    <citation type="submission" date="2017-08" db="EMBL/GenBank/DDBJ databases">
        <title>Harnessing the power of phylogenomics to disentangle the directionality and signatures of interkingdom host jumping in the parasitic fungal genus Tolypocladium.</title>
        <authorList>
            <person name="Quandt C.A."/>
            <person name="Patterson W."/>
            <person name="Spatafora J.W."/>
        </authorList>
    </citation>
    <scope>NUCLEOTIDE SEQUENCE [LARGE SCALE GENOMIC DNA]</scope>
    <source>
        <strain evidence="3 4">CBS 113982</strain>
    </source>
</reference>
<protein>
    <submittedName>
        <fullName evidence="3">Uncharacterized protein</fullName>
    </submittedName>
</protein>
<keyword evidence="2" id="KW-0732">Signal</keyword>
<gene>
    <name evidence="3" type="ORF">TCAP_03017</name>
</gene>
<organism evidence="3 4">
    <name type="scientific">Tolypocladium capitatum</name>
    <dbReference type="NCBI Taxonomy" id="45235"/>
    <lineage>
        <taxon>Eukaryota</taxon>
        <taxon>Fungi</taxon>
        <taxon>Dikarya</taxon>
        <taxon>Ascomycota</taxon>
        <taxon>Pezizomycotina</taxon>
        <taxon>Sordariomycetes</taxon>
        <taxon>Hypocreomycetidae</taxon>
        <taxon>Hypocreales</taxon>
        <taxon>Ophiocordycipitaceae</taxon>
        <taxon>Tolypocladium</taxon>
    </lineage>
</organism>
<evidence type="ECO:0000256" key="1">
    <source>
        <dbReference type="SAM" id="MobiDB-lite"/>
    </source>
</evidence>
<comment type="caution">
    <text evidence="3">The sequence shown here is derived from an EMBL/GenBank/DDBJ whole genome shotgun (WGS) entry which is preliminary data.</text>
</comment>
<feature type="chain" id="PRO_5014358260" evidence="2">
    <location>
        <begin position="16"/>
        <end position="119"/>
    </location>
</feature>